<evidence type="ECO:0000256" key="1">
    <source>
        <dbReference type="SAM" id="MobiDB-lite"/>
    </source>
</evidence>
<protein>
    <submittedName>
        <fullName evidence="5">Piezo-type mechanosensitive ion channel component 2</fullName>
    </submittedName>
</protein>
<dbReference type="Proteomes" id="UP000018936">
    <property type="component" value="Unassembled WGS sequence"/>
</dbReference>
<dbReference type="AlphaFoldDB" id="V8NFU7"/>
<evidence type="ECO:0000259" key="3">
    <source>
        <dbReference type="Pfam" id="PF12166"/>
    </source>
</evidence>
<sequence>MLDSKMHEVTKEISKDKHFTLSQCCKKKLCQVGQEECVPQLRKIFVHVSLCAYGHKIQENYTEFLKIKTDYSMEIIKMKYFLLDDKTKAKALYKCHGLWDEEDGGDNGNSKDDSDDELAESYRRDSADSLTSVNLAASVESIHNSKPLSAGKVQAVAHIYHRDPASPLTVQREFSLTSTIILSPPVISGSTSTRNSSQKGSSVSSIKRKSRKELLMEKLREQYIIAKAFTIKKTLQIYLPIRQFFYNLIHPEYSAVTDVYVLMFLADTVDFIIIVFGFWAFGKHSAAADITSSLSEDQVPEAFLVMVLIQFGTMVVDRALYLRKTVMGKVIFQVILVFGIHFWMFFILPIVTDRKFSQNTVAQLWYFVKCVYFGLSAYQIRCGYPTRVLGNFLTKSYNYVNLFLFQGFRLVPFLTELRAVMDWVWTDTTLSLSSWICVEDIYAHIFILKCWRESEKRYPQPRGQKKKKVVKYGMGGMIIVLLICIVWFPLLFMSLIKSVAGVTNRPLDVSITITLGGYQGALQFLENYAIEDITVAQLEGSSNSLWTISPPSRKNMIKELKADNRDFSLVVSWNIQRNVSLGAKAETVSDKISHNLPADARKKIAAMMENPNQHVNHFVMLAGVYPHYVKAPSDNAAKPIKQLLEGGKFKDITVSLSNNNKSGEIHEWWVLNQKNKFLESNKTSLELIVFSDKVSPPSLGFLAGYGIMGLYASVVLVIGKFVREFFSGISHSIMFEELPNVDRILKLCTDIFLVRETGELELEEDLYAKLIFLYRSPETMIKWTREKTK</sequence>
<evidence type="ECO:0000313" key="5">
    <source>
        <dbReference type="EMBL" id="ETE60488.1"/>
    </source>
</evidence>
<dbReference type="PANTHER" id="PTHR47049">
    <property type="entry name" value="PIEZO-TYPE MECHANOSENSITIVE ION CHANNEL HOMOLOG"/>
    <property type="match status" value="1"/>
</dbReference>
<feature type="transmembrane region" description="Helical" evidence="2">
    <location>
        <begin position="396"/>
        <end position="412"/>
    </location>
</feature>
<dbReference type="InterPro" id="IPR031334">
    <property type="entry name" value="Piezo_cap_dom"/>
</dbReference>
<dbReference type="Pfam" id="PF24874">
    <property type="entry name" value="Piezo_THU9_anchor"/>
    <property type="match status" value="1"/>
</dbReference>
<evidence type="ECO:0000313" key="6">
    <source>
        <dbReference type="Proteomes" id="UP000018936"/>
    </source>
</evidence>
<dbReference type="InterPro" id="IPR027272">
    <property type="entry name" value="Piezo"/>
</dbReference>
<dbReference type="InterPro" id="IPR056770">
    <property type="entry name" value="Piezo_THU9_anchor"/>
</dbReference>
<feature type="region of interest" description="Disordered" evidence="1">
    <location>
        <begin position="104"/>
        <end position="125"/>
    </location>
</feature>
<feature type="transmembrane region" description="Helical" evidence="2">
    <location>
        <begin position="330"/>
        <end position="352"/>
    </location>
</feature>
<dbReference type="Pfam" id="PF12166">
    <property type="entry name" value="Piezo_cap"/>
    <property type="match status" value="1"/>
</dbReference>
<dbReference type="PANTHER" id="PTHR47049:SF6">
    <property type="entry name" value="PIEZO-TYPE MECHANOSENSITIVE ION CHANNEL COMPONENT"/>
    <property type="match status" value="1"/>
</dbReference>
<keyword evidence="2" id="KW-1133">Transmembrane helix</keyword>
<feature type="transmembrane region" description="Helical" evidence="2">
    <location>
        <begin position="364"/>
        <end position="384"/>
    </location>
</feature>
<dbReference type="GO" id="GO:0016020">
    <property type="term" value="C:membrane"/>
    <property type="evidence" value="ECO:0007669"/>
    <property type="project" value="InterPro"/>
</dbReference>
<feature type="transmembrane region" description="Helical" evidence="2">
    <location>
        <begin position="432"/>
        <end position="451"/>
    </location>
</feature>
<feature type="domain" description="Piezo non-specific cation channel cap" evidence="3">
    <location>
        <begin position="519"/>
        <end position="786"/>
    </location>
</feature>
<feature type="domain" description="Piezo THU9 and anchor" evidence="4">
    <location>
        <begin position="257"/>
        <end position="494"/>
    </location>
</feature>
<keyword evidence="2" id="KW-0812">Transmembrane</keyword>
<comment type="caution">
    <text evidence="5">The sequence shown here is derived from an EMBL/GenBank/DDBJ whole genome shotgun (WGS) entry which is preliminary data.</text>
</comment>
<evidence type="ECO:0000259" key="4">
    <source>
        <dbReference type="Pfam" id="PF24874"/>
    </source>
</evidence>
<evidence type="ECO:0000256" key="2">
    <source>
        <dbReference type="SAM" id="Phobius"/>
    </source>
</evidence>
<feature type="transmembrane region" description="Helical" evidence="2">
    <location>
        <begin position="472"/>
        <end position="496"/>
    </location>
</feature>
<feature type="transmembrane region" description="Helical" evidence="2">
    <location>
        <begin position="699"/>
        <end position="722"/>
    </location>
</feature>
<dbReference type="EMBL" id="AZIM01004630">
    <property type="protein sequence ID" value="ETE60488.1"/>
    <property type="molecule type" value="Genomic_DNA"/>
</dbReference>
<accession>V8NFU7</accession>
<reference evidence="5 6" key="1">
    <citation type="journal article" date="2013" name="Proc. Natl. Acad. Sci. U.S.A.">
        <title>The king cobra genome reveals dynamic gene evolution and adaptation in the snake venom system.</title>
        <authorList>
            <person name="Vonk F.J."/>
            <person name="Casewell N.R."/>
            <person name="Henkel C.V."/>
            <person name="Heimberg A.M."/>
            <person name="Jansen H.J."/>
            <person name="McCleary R.J."/>
            <person name="Kerkkamp H.M."/>
            <person name="Vos R.A."/>
            <person name="Guerreiro I."/>
            <person name="Calvete J.J."/>
            <person name="Wuster W."/>
            <person name="Woods A.E."/>
            <person name="Logan J.M."/>
            <person name="Harrison R.A."/>
            <person name="Castoe T.A."/>
            <person name="de Koning A.P."/>
            <person name="Pollock D.D."/>
            <person name="Yandell M."/>
            <person name="Calderon D."/>
            <person name="Renjifo C."/>
            <person name="Currier R.B."/>
            <person name="Salgado D."/>
            <person name="Pla D."/>
            <person name="Sanz L."/>
            <person name="Hyder A.S."/>
            <person name="Ribeiro J.M."/>
            <person name="Arntzen J.W."/>
            <person name="van den Thillart G.E."/>
            <person name="Boetzer M."/>
            <person name="Pirovano W."/>
            <person name="Dirks R.P."/>
            <person name="Spaink H.P."/>
            <person name="Duboule D."/>
            <person name="McGlinn E."/>
            <person name="Kini R.M."/>
            <person name="Richardson M.K."/>
        </authorList>
    </citation>
    <scope>NUCLEOTIDE SEQUENCE</scope>
    <source>
        <tissue evidence="5">Blood</tissue>
    </source>
</reference>
<dbReference type="GO" id="GO:0008381">
    <property type="term" value="F:mechanosensitive monoatomic ion channel activity"/>
    <property type="evidence" value="ECO:0007669"/>
    <property type="project" value="InterPro"/>
</dbReference>
<feature type="transmembrane region" description="Helical" evidence="2">
    <location>
        <begin position="302"/>
        <end position="321"/>
    </location>
</feature>
<gene>
    <name evidence="5" type="primary">PIEZO2</name>
    <name evidence="5" type="ORF">L345_13771</name>
</gene>
<feature type="non-terminal residue" evidence="5">
    <location>
        <position position="1"/>
    </location>
</feature>
<organism evidence="5 6">
    <name type="scientific">Ophiophagus hannah</name>
    <name type="common">King cobra</name>
    <name type="synonym">Naja hannah</name>
    <dbReference type="NCBI Taxonomy" id="8665"/>
    <lineage>
        <taxon>Eukaryota</taxon>
        <taxon>Metazoa</taxon>
        <taxon>Chordata</taxon>
        <taxon>Craniata</taxon>
        <taxon>Vertebrata</taxon>
        <taxon>Euteleostomi</taxon>
        <taxon>Lepidosauria</taxon>
        <taxon>Squamata</taxon>
        <taxon>Bifurcata</taxon>
        <taxon>Unidentata</taxon>
        <taxon>Episquamata</taxon>
        <taxon>Toxicofera</taxon>
        <taxon>Serpentes</taxon>
        <taxon>Colubroidea</taxon>
        <taxon>Elapidae</taxon>
        <taxon>Elapinae</taxon>
        <taxon>Ophiophagus</taxon>
    </lineage>
</organism>
<keyword evidence="6" id="KW-1185">Reference proteome</keyword>
<name>V8NFU7_OPHHA</name>
<keyword evidence="2" id="KW-0472">Membrane</keyword>
<proteinExistence type="predicted"/>
<dbReference type="OrthoDB" id="303066at2759"/>
<feature type="transmembrane region" description="Helical" evidence="2">
    <location>
        <begin position="259"/>
        <end position="282"/>
    </location>
</feature>